<proteinExistence type="predicted"/>
<protein>
    <submittedName>
        <fullName evidence="1">Uncharacterized protein</fullName>
    </submittedName>
</protein>
<accession>A0AC60PIA9</accession>
<evidence type="ECO:0000313" key="1">
    <source>
        <dbReference type="EMBL" id="KAG0420457.1"/>
    </source>
</evidence>
<keyword evidence="2" id="KW-1185">Reference proteome</keyword>
<dbReference type="EMBL" id="JABSTQ010010507">
    <property type="protein sequence ID" value="KAG0420457.1"/>
    <property type="molecule type" value="Genomic_DNA"/>
</dbReference>
<gene>
    <name evidence="1" type="ORF">HPB47_003489</name>
</gene>
<name>A0AC60PIA9_IXOPE</name>
<reference evidence="1 2" key="1">
    <citation type="journal article" date="2020" name="Cell">
        <title>Large-Scale Comparative Analyses of Tick Genomes Elucidate Their Genetic Diversity and Vector Capacities.</title>
        <authorList>
            <consortium name="Tick Genome and Microbiome Consortium (TIGMIC)"/>
            <person name="Jia N."/>
            <person name="Wang J."/>
            <person name="Shi W."/>
            <person name="Du L."/>
            <person name="Sun Y."/>
            <person name="Zhan W."/>
            <person name="Jiang J.F."/>
            <person name="Wang Q."/>
            <person name="Zhang B."/>
            <person name="Ji P."/>
            <person name="Bell-Sakyi L."/>
            <person name="Cui X.M."/>
            <person name="Yuan T.T."/>
            <person name="Jiang B.G."/>
            <person name="Yang W.F."/>
            <person name="Lam T.T."/>
            <person name="Chang Q.C."/>
            <person name="Ding S.J."/>
            <person name="Wang X.J."/>
            <person name="Zhu J.G."/>
            <person name="Ruan X.D."/>
            <person name="Zhao L."/>
            <person name="Wei J.T."/>
            <person name="Ye R.Z."/>
            <person name="Que T.C."/>
            <person name="Du C.H."/>
            <person name="Zhou Y.H."/>
            <person name="Cheng J.X."/>
            <person name="Dai P.F."/>
            <person name="Guo W.B."/>
            <person name="Han X.H."/>
            <person name="Huang E.J."/>
            <person name="Li L.F."/>
            <person name="Wei W."/>
            <person name="Gao Y.C."/>
            <person name="Liu J.Z."/>
            <person name="Shao H.Z."/>
            <person name="Wang X."/>
            <person name="Wang C.C."/>
            <person name="Yang T.C."/>
            <person name="Huo Q.B."/>
            <person name="Li W."/>
            <person name="Chen H.Y."/>
            <person name="Chen S.E."/>
            <person name="Zhou L.G."/>
            <person name="Ni X.B."/>
            <person name="Tian J.H."/>
            <person name="Sheng Y."/>
            <person name="Liu T."/>
            <person name="Pan Y.S."/>
            <person name="Xia L.Y."/>
            <person name="Li J."/>
            <person name="Zhao F."/>
            <person name="Cao W.C."/>
        </authorList>
    </citation>
    <scope>NUCLEOTIDE SEQUENCE [LARGE SCALE GENOMIC DNA]</scope>
    <source>
        <strain evidence="1">Iper-2018</strain>
    </source>
</reference>
<sequence length="266" mass="29166">MEVTVEGTEITPETLREPGCLPAHRKHRHKSPDAETTPATRQQSTPSSKFRPRKLPPLPQLPAEDYKVVIRLQGGFNAKSWSAAQISDSIQHCAQLRSGADKDIIRTMPEQNIVIAIKIGARTYSSTTYVTAPDNSAKGVIHNIPSYDSPADIERSLERNTPGVLQARRLGETASVLIVFEGKSVPYYVNYRNTTYRRPHAGNKLQTKKLHHPLQDLASEGKAAPRTGALPLNQHTQVKGPLAVAVREDVVRVRVAAIAVPAVGED</sequence>
<dbReference type="Proteomes" id="UP000805193">
    <property type="component" value="Unassembled WGS sequence"/>
</dbReference>
<evidence type="ECO:0000313" key="2">
    <source>
        <dbReference type="Proteomes" id="UP000805193"/>
    </source>
</evidence>
<organism evidence="1 2">
    <name type="scientific">Ixodes persulcatus</name>
    <name type="common">Taiga tick</name>
    <dbReference type="NCBI Taxonomy" id="34615"/>
    <lineage>
        <taxon>Eukaryota</taxon>
        <taxon>Metazoa</taxon>
        <taxon>Ecdysozoa</taxon>
        <taxon>Arthropoda</taxon>
        <taxon>Chelicerata</taxon>
        <taxon>Arachnida</taxon>
        <taxon>Acari</taxon>
        <taxon>Parasitiformes</taxon>
        <taxon>Ixodida</taxon>
        <taxon>Ixodoidea</taxon>
        <taxon>Ixodidae</taxon>
        <taxon>Ixodinae</taxon>
        <taxon>Ixodes</taxon>
    </lineage>
</organism>
<comment type="caution">
    <text evidence="1">The sequence shown here is derived from an EMBL/GenBank/DDBJ whole genome shotgun (WGS) entry which is preliminary data.</text>
</comment>